<accession>A0ABD1D7D3</accession>
<protein>
    <submittedName>
        <fullName evidence="1">Uncharacterized protein</fullName>
    </submittedName>
</protein>
<proteinExistence type="predicted"/>
<reference evidence="1 2" key="1">
    <citation type="submission" date="2024-05" db="EMBL/GenBank/DDBJ databases">
        <title>Culex pipiens pipiens assembly and annotation.</title>
        <authorList>
            <person name="Alout H."/>
            <person name="Durand T."/>
        </authorList>
    </citation>
    <scope>NUCLEOTIDE SEQUENCE [LARGE SCALE GENOMIC DNA]</scope>
    <source>
        <strain evidence="1">HA-2024</strain>
        <tissue evidence="1">Whole body</tissue>
    </source>
</reference>
<keyword evidence="2" id="KW-1185">Reference proteome</keyword>
<name>A0ABD1D7D3_CULPP</name>
<dbReference type="AlphaFoldDB" id="A0ABD1D7D3"/>
<dbReference type="EMBL" id="JBEHCU010007098">
    <property type="protein sequence ID" value="KAL1395551.1"/>
    <property type="molecule type" value="Genomic_DNA"/>
</dbReference>
<evidence type="ECO:0000313" key="2">
    <source>
        <dbReference type="Proteomes" id="UP001562425"/>
    </source>
</evidence>
<organism evidence="1 2">
    <name type="scientific">Culex pipiens pipiens</name>
    <name type="common">Northern house mosquito</name>
    <dbReference type="NCBI Taxonomy" id="38569"/>
    <lineage>
        <taxon>Eukaryota</taxon>
        <taxon>Metazoa</taxon>
        <taxon>Ecdysozoa</taxon>
        <taxon>Arthropoda</taxon>
        <taxon>Hexapoda</taxon>
        <taxon>Insecta</taxon>
        <taxon>Pterygota</taxon>
        <taxon>Neoptera</taxon>
        <taxon>Endopterygota</taxon>
        <taxon>Diptera</taxon>
        <taxon>Nematocera</taxon>
        <taxon>Culicoidea</taxon>
        <taxon>Culicidae</taxon>
        <taxon>Culicinae</taxon>
        <taxon>Culicini</taxon>
        <taxon>Culex</taxon>
        <taxon>Culex</taxon>
    </lineage>
</organism>
<dbReference type="Proteomes" id="UP001562425">
    <property type="component" value="Unassembled WGS sequence"/>
</dbReference>
<comment type="caution">
    <text evidence="1">The sequence shown here is derived from an EMBL/GenBank/DDBJ whole genome shotgun (WGS) entry which is preliminary data.</text>
</comment>
<sequence>MTASFPCPRSTMNLRMWVKRLKDETSSSGLATAAGSVQPPNLLNDMCALHLDQTYSIRTLKVCLNLLCTNLSRKCPMIDHSDKR</sequence>
<gene>
    <name evidence="1" type="ORF">pipiens_011161</name>
</gene>
<evidence type="ECO:0000313" key="1">
    <source>
        <dbReference type="EMBL" id="KAL1395551.1"/>
    </source>
</evidence>